<dbReference type="EMBL" id="HBJA01029804">
    <property type="protein sequence ID" value="CAE0798658.1"/>
    <property type="molecule type" value="Transcribed_RNA"/>
</dbReference>
<evidence type="ECO:0000256" key="1">
    <source>
        <dbReference type="SAM" id="MobiDB-lite"/>
    </source>
</evidence>
<dbReference type="AlphaFoldDB" id="A0A7S4FJ49"/>
<protein>
    <submittedName>
        <fullName evidence="2">Uncharacterized protein</fullName>
    </submittedName>
</protein>
<accession>A0A7S4FJ49</accession>
<organism evidence="2">
    <name type="scientific">Eutreptiella gymnastica</name>
    <dbReference type="NCBI Taxonomy" id="73025"/>
    <lineage>
        <taxon>Eukaryota</taxon>
        <taxon>Discoba</taxon>
        <taxon>Euglenozoa</taxon>
        <taxon>Euglenida</taxon>
        <taxon>Spirocuta</taxon>
        <taxon>Euglenophyceae</taxon>
        <taxon>Eutreptiales</taxon>
        <taxon>Eutreptiaceae</taxon>
        <taxon>Eutreptiella</taxon>
    </lineage>
</organism>
<proteinExistence type="predicted"/>
<gene>
    <name evidence="2" type="ORF">EGYM00163_LOCUS9778</name>
</gene>
<feature type="compositionally biased region" description="Basic and acidic residues" evidence="1">
    <location>
        <begin position="26"/>
        <end position="35"/>
    </location>
</feature>
<feature type="region of interest" description="Disordered" evidence="1">
    <location>
        <begin position="26"/>
        <end position="61"/>
    </location>
</feature>
<evidence type="ECO:0000313" key="2">
    <source>
        <dbReference type="EMBL" id="CAE0798658.1"/>
    </source>
</evidence>
<reference evidence="2" key="1">
    <citation type="submission" date="2021-01" db="EMBL/GenBank/DDBJ databases">
        <authorList>
            <person name="Corre E."/>
            <person name="Pelletier E."/>
            <person name="Niang G."/>
            <person name="Scheremetjew M."/>
            <person name="Finn R."/>
            <person name="Kale V."/>
            <person name="Holt S."/>
            <person name="Cochrane G."/>
            <person name="Meng A."/>
            <person name="Brown T."/>
            <person name="Cohen L."/>
        </authorList>
    </citation>
    <scope>NUCLEOTIDE SEQUENCE</scope>
    <source>
        <strain evidence="2">CCMP1594</strain>
    </source>
</reference>
<sequence length="211" mass="23731">MEELHKTNSELRVRLAVHELTAKERSGLRLRESSKKVGKKVPSKVSSKPSPAVSKVEKPENMANSRIEQLEKDIVALSEELRATNHELGQMQLENQRLRLVERCSECKLTRRVSFSEDVMGPDEDCYSTGEHGYTSDITTIHELKEVVSGLKRLLYAGRQQRHRNSAPAFTSLRTVDAALSPNSAKEEKPTICVTFAERIAEVNQAVEDCD</sequence>
<name>A0A7S4FJ49_9EUGL</name>
<feature type="compositionally biased region" description="Low complexity" evidence="1">
    <location>
        <begin position="43"/>
        <end position="54"/>
    </location>
</feature>